<evidence type="ECO:0000313" key="3">
    <source>
        <dbReference type="Proteomes" id="UP001595867"/>
    </source>
</evidence>
<name>A0ABV8IU56_9ACTN</name>
<dbReference type="PROSITE" id="PS51257">
    <property type="entry name" value="PROKAR_LIPOPROTEIN"/>
    <property type="match status" value="1"/>
</dbReference>
<sequence length="306" mass="32525">MRRLSSLIVAMLAWSAAGCTSAPGPTPALTPVPGPRPFGAITYPAPADQRLVHIATESLIRDCMRAKGHDYQPIPPADVTRSSAANPYALLDPARARADGYGIVGEALNGSGGLPPNPNKDALAALDPKERQAWEAALSGTPGHTRTVEIPGGAKLTFMTDGCGYTAQRTLRGDDWDRLWAHAEASTNEVISRVTEAATVKGAVVEWSSCMTKAGHTYSDLQGPRGDIIDRWQAATTSETRKTVAQYELRVARDDSRCEQSTKLAEVVQAAQDQAERELTTPELTATHAALRAAWASATTQAATIA</sequence>
<comment type="caution">
    <text evidence="2">The sequence shown here is derived from an EMBL/GenBank/DDBJ whole genome shotgun (WGS) entry which is preliminary data.</text>
</comment>
<gene>
    <name evidence="2" type="ORF">ACFO0C_21425</name>
</gene>
<accession>A0ABV8IU56</accession>
<organism evidence="2 3">
    <name type="scientific">Actinoplanes subglobosus</name>
    <dbReference type="NCBI Taxonomy" id="1547892"/>
    <lineage>
        <taxon>Bacteria</taxon>
        <taxon>Bacillati</taxon>
        <taxon>Actinomycetota</taxon>
        <taxon>Actinomycetes</taxon>
        <taxon>Micromonosporales</taxon>
        <taxon>Micromonosporaceae</taxon>
        <taxon>Actinoplanes</taxon>
    </lineage>
</organism>
<dbReference type="Proteomes" id="UP001595867">
    <property type="component" value="Unassembled WGS sequence"/>
</dbReference>
<feature type="chain" id="PRO_5045101993" evidence="1">
    <location>
        <begin position="23"/>
        <end position="306"/>
    </location>
</feature>
<reference evidence="3" key="1">
    <citation type="journal article" date="2019" name="Int. J. Syst. Evol. Microbiol.">
        <title>The Global Catalogue of Microorganisms (GCM) 10K type strain sequencing project: providing services to taxonomists for standard genome sequencing and annotation.</title>
        <authorList>
            <consortium name="The Broad Institute Genomics Platform"/>
            <consortium name="The Broad Institute Genome Sequencing Center for Infectious Disease"/>
            <person name="Wu L."/>
            <person name="Ma J."/>
        </authorList>
    </citation>
    <scope>NUCLEOTIDE SEQUENCE [LARGE SCALE GENOMIC DNA]</scope>
    <source>
        <strain evidence="3">TBRC 5832</strain>
    </source>
</reference>
<feature type="signal peptide" evidence="1">
    <location>
        <begin position="1"/>
        <end position="22"/>
    </location>
</feature>
<keyword evidence="3" id="KW-1185">Reference proteome</keyword>
<protein>
    <submittedName>
        <fullName evidence="2">Uncharacterized protein</fullName>
    </submittedName>
</protein>
<proteinExistence type="predicted"/>
<keyword evidence="1" id="KW-0732">Signal</keyword>
<dbReference type="EMBL" id="JBHSBL010000017">
    <property type="protein sequence ID" value="MFC4067504.1"/>
    <property type="molecule type" value="Genomic_DNA"/>
</dbReference>
<dbReference type="RefSeq" id="WP_378068412.1">
    <property type="nucleotide sequence ID" value="NZ_JBHSBL010000017.1"/>
</dbReference>
<evidence type="ECO:0000313" key="2">
    <source>
        <dbReference type="EMBL" id="MFC4067504.1"/>
    </source>
</evidence>
<evidence type="ECO:0000256" key="1">
    <source>
        <dbReference type="SAM" id="SignalP"/>
    </source>
</evidence>